<sequence>MVVLSRLLFASCLVAATLATPTKRSIDQVTADISTILFTTTSLTTLVNTVNWAIPTILSPTEELLMVLQLGTDELKAAGDLSEADAAVVVVSVLAVQPAISNTVLAFVARKSVIAGGADRTVILSLLNRLNVSVSAFSDSLIQAVPSDYKTAAQAIQTNFIAGFSPAIALYSS</sequence>
<dbReference type="Pfam" id="PF12296">
    <property type="entry name" value="HsbA"/>
    <property type="match status" value="1"/>
</dbReference>
<dbReference type="InterPro" id="IPR021054">
    <property type="entry name" value="Cell_wall_mannoprotein_1"/>
</dbReference>
<protein>
    <submittedName>
        <fullName evidence="2">Uncharacterized protein</fullName>
    </submittedName>
</protein>
<dbReference type="Gene3D" id="1.20.1280.140">
    <property type="match status" value="1"/>
</dbReference>
<feature type="signal peptide" evidence="1">
    <location>
        <begin position="1"/>
        <end position="19"/>
    </location>
</feature>
<dbReference type="GO" id="GO:0005576">
    <property type="term" value="C:extracellular region"/>
    <property type="evidence" value="ECO:0007669"/>
    <property type="project" value="TreeGrafter"/>
</dbReference>
<organism evidence="2 3">
    <name type="scientific">Roridomyces roridus</name>
    <dbReference type="NCBI Taxonomy" id="1738132"/>
    <lineage>
        <taxon>Eukaryota</taxon>
        <taxon>Fungi</taxon>
        <taxon>Dikarya</taxon>
        <taxon>Basidiomycota</taxon>
        <taxon>Agaricomycotina</taxon>
        <taxon>Agaricomycetes</taxon>
        <taxon>Agaricomycetidae</taxon>
        <taxon>Agaricales</taxon>
        <taxon>Marasmiineae</taxon>
        <taxon>Mycenaceae</taxon>
        <taxon>Roridomyces</taxon>
    </lineage>
</organism>
<feature type="chain" id="PRO_5042239894" evidence="1">
    <location>
        <begin position="20"/>
        <end position="173"/>
    </location>
</feature>
<evidence type="ECO:0000313" key="3">
    <source>
        <dbReference type="Proteomes" id="UP001221142"/>
    </source>
</evidence>
<dbReference type="AlphaFoldDB" id="A0AAD7F5V3"/>
<accession>A0AAD7F5V3</accession>
<keyword evidence="3" id="KW-1185">Reference proteome</keyword>
<comment type="caution">
    <text evidence="2">The sequence shown here is derived from an EMBL/GenBank/DDBJ whole genome shotgun (WGS) entry which is preliminary data.</text>
</comment>
<dbReference type="PANTHER" id="PTHR38123:SF1">
    <property type="entry name" value="HYDROPHOBIC SURFACE BINDING PROTEIN"/>
    <property type="match status" value="1"/>
</dbReference>
<dbReference type="Proteomes" id="UP001221142">
    <property type="component" value="Unassembled WGS sequence"/>
</dbReference>
<dbReference type="EMBL" id="JARKIF010000137">
    <property type="protein sequence ID" value="KAJ7603577.1"/>
    <property type="molecule type" value="Genomic_DNA"/>
</dbReference>
<proteinExistence type="predicted"/>
<evidence type="ECO:0000313" key="2">
    <source>
        <dbReference type="EMBL" id="KAJ7603577.1"/>
    </source>
</evidence>
<name>A0AAD7F5V3_9AGAR</name>
<evidence type="ECO:0000256" key="1">
    <source>
        <dbReference type="SAM" id="SignalP"/>
    </source>
</evidence>
<dbReference type="PANTHER" id="PTHR38123">
    <property type="entry name" value="CELL WALL SERINE-THREONINE-RICH GALACTOMANNOPROTEIN MP1 (AFU_ORTHOLOGUE AFUA_4G03240)"/>
    <property type="match status" value="1"/>
</dbReference>
<gene>
    <name evidence="2" type="ORF">FB45DRAFT_1044934</name>
</gene>
<reference evidence="2" key="1">
    <citation type="submission" date="2023-03" db="EMBL/GenBank/DDBJ databases">
        <title>Massive genome expansion in bonnet fungi (Mycena s.s.) driven by repeated elements and novel gene families across ecological guilds.</title>
        <authorList>
            <consortium name="Lawrence Berkeley National Laboratory"/>
            <person name="Harder C.B."/>
            <person name="Miyauchi S."/>
            <person name="Viragh M."/>
            <person name="Kuo A."/>
            <person name="Thoen E."/>
            <person name="Andreopoulos B."/>
            <person name="Lu D."/>
            <person name="Skrede I."/>
            <person name="Drula E."/>
            <person name="Henrissat B."/>
            <person name="Morin E."/>
            <person name="Kohler A."/>
            <person name="Barry K."/>
            <person name="LaButti K."/>
            <person name="Morin E."/>
            <person name="Salamov A."/>
            <person name="Lipzen A."/>
            <person name="Mereny Z."/>
            <person name="Hegedus B."/>
            <person name="Baldrian P."/>
            <person name="Stursova M."/>
            <person name="Weitz H."/>
            <person name="Taylor A."/>
            <person name="Grigoriev I.V."/>
            <person name="Nagy L.G."/>
            <person name="Martin F."/>
            <person name="Kauserud H."/>
        </authorList>
    </citation>
    <scope>NUCLEOTIDE SEQUENCE</scope>
    <source>
        <strain evidence="2">9284</strain>
    </source>
</reference>
<keyword evidence="1" id="KW-0732">Signal</keyword>